<dbReference type="GO" id="GO:0003676">
    <property type="term" value="F:nucleic acid binding"/>
    <property type="evidence" value="ECO:0007669"/>
    <property type="project" value="InterPro"/>
</dbReference>
<dbReference type="InterPro" id="IPR005162">
    <property type="entry name" value="Retrotrans_gag_dom"/>
</dbReference>
<evidence type="ECO:0000313" key="3">
    <source>
        <dbReference type="Proteomes" id="UP001188597"/>
    </source>
</evidence>
<dbReference type="InterPro" id="IPR012337">
    <property type="entry name" value="RNaseH-like_sf"/>
</dbReference>
<evidence type="ECO:0000313" key="2">
    <source>
        <dbReference type="EMBL" id="KAK2999310.1"/>
    </source>
</evidence>
<dbReference type="AlphaFoldDB" id="A0AA89AE04"/>
<evidence type="ECO:0000259" key="1">
    <source>
        <dbReference type="Pfam" id="PF03732"/>
    </source>
</evidence>
<dbReference type="Proteomes" id="UP001188597">
    <property type="component" value="Unassembled WGS sequence"/>
</dbReference>
<dbReference type="SUPFAM" id="SSF53098">
    <property type="entry name" value="Ribonuclease H-like"/>
    <property type="match status" value="1"/>
</dbReference>
<dbReference type="Gene3D" id="3.10.10.10">
    <property type="entry name" value="HIV Type 1 Reverse Transcriptase, subunit A, domain 1"/>
    <property type="match status" value="1"/>
</dbReference>
<organism evidence="2 3">
    <name type="scientific">Escallonia herrerae</name>
    <dbReference type="NCBI Taxonomy" id="1293975"/>
    <lineage>
        <taxon>Eukaryota</taxon>
        <taxon>Viridiplantae</taxon>
        <taxon>Streptophyta</taxon>
        <taxon>Embryophyta</taxon>
        <taxon>Tracheophyta</taxon>
        <taxon>Spermatophyta</taxon>
        <taxon>Magnoliopsida</taxon>
        <taxon>eudicotyledons</taxon>
        <taxon>Gunneridae</taxon>
        <taxon>Pentapetalae</taxon>
        <taxon>asterids</taxon>
        <taxon>campanulids</taxon>
        <taxon>Escalloniales</taxon>
        <taxon>Escalloniaceae</taxon>
        <taxon>Escallonia</taxon>
    </lineage>
</organism>
<keyword evidence="3" id="KW-1185">Reference proteome</keyword>
<dbReference type="EMBL" id="JAVXUP010003324">
    <property type="protein sequence ID" value="KAK2999310.1"/>
    <property type="molecule type" value="Genomic_DNA"/>
</dbReference>
<protein>
    <recommendedName>
        <fullName evidence="1">Retrotransposon gag domain-containing protein</fullName>
    </recommendedName>
</protein>
<dbReference type="Gene3D" id="3.30.420.10">
    <property type="entry name" value="Ribonuclease H-like superfamily/Ribonuclease H"/>
    <property type="match status" value="1"/>
</dbReference>
<sequence>MVISAMVGMVDGGLFAELLVITGGDRLICLVDGGDSRDNSVFIAPEWVGVLGRAIEYTDSSPEQVTRAETPRRSIHRKRTPKFCSRERDFWKIVPRYPSPERSPPMEESGYLLSEAIEKAKLPPNFRMPQCDLYDRTGDPGEHVYHFETNMLFHQVSDAVMYRAFPTTLRKAAHAWFKSLQPRSIYSFDQLSDLFQKHFVSNHSQRKNSANLLNIVQEKHKSLACLLGRFNAATLENDNLDEFVKSTTFPQGLRPTSKFVFFVNKSPPDSKDIKTPHDDPLVIMIKAGNFDVKRVLVDNGSSTEVLFYDAFKKMNITTDRLRKMDTPLHGFSNHPITVEVADMPRIDPEVITHRLNVDPSKQPIKQKKRIFTPERQEKIEEEVDKLLTANFIEEIYYPDWIANVVMVPNSDEPLIKVLLSPEASGRLTVLQLSVAVEPESFLSAHKVLLSSTHFALDFKPQIMKQNMSISSQTEIGMIDQESCWMDTIIKYLSTGELPSERHEARNLRVKVARKQFDNNNFRTFCTSLLIDLRFTYVAHPPSNGQTENMNCSILQGLKKKLDKAKGAWVDELPKVLWVYRTSPHSVTGETHFLLCYGTEAMLPVEIGVPTIRA</sequence>
<dbReference type="InterPro" id="IPR043502">
    <property type="entry name" value="DNA/RNA_pol_sf"/>
</dbReference>
<dbReference type="Pfam" id="PF03732">
    <property type="entry name" value="Retrotrans_gag"/>
    <property type="match status" value="1"/>
</dbReference>
<feature type="domain" description="Retrotransposon gag" evidence="1">
    <location>
        <begin position="164"/>
        <end position="255"/>
    </location>
</feature>
<gene>
    <name evidence="2" type="ORF">RJ639_022829</name>
</gene>
<dbReference type="PANTHER" id="PTHR48475">
    <property type="entry name" value="RIBONUCLEASE H"/>
    <property type="match status" value="1"/>
</dbReference>
<name>A0AA89AE04_9ASTE</name>
<comment type="caution">
    <text evidence="2">The sequence shown here is derived from an EMBL/GenBank/DDBJ whole genome shotgun (WGS) entry which is preliminary data.</text>
</comment>
<dbReference type="InterPro" id="IPR036397">
    <property type="entry name" value="RNaseH_sf"/>
</dbReference>
<dbReference type="SUPFAM" id="SSF56672">
    <property type="entry name" value="DNA/RNA polymerases"/>
    <property type="match status" value="1"/>
</dbReference>
<accession>A0AA89AE04</accession>
<dbReference type="PANTHER" id="PTHR48475:SF2">
    <property type="entry name" value="RIBONUCLEASE H"/>
    <property type="match status" value="1"/>
</dbReference>
<reference evidence="2" key="1">
    <citation type="submission" date="2022-12" db="EMBL/GenBank/DDBJ databases">
        <title>Draft genome assemblies for two species of Escallonia (Escalloniales).</title>
        <authorList>
            <person name="Chanderbali A."/>
            <person name="Dervinis C."/>
            <person name="Anghel I."/>
            <person name="Soltis D."/>
            <person name="Soltis P."/>
            <person name="Zapata F."/>
        </authorList>
    </citation>
    <scope>NUCLEOTIDE SEQUENCE</scope>
    <source>
        <strain evidence="2">UCBG64.0493</strain>
        <tissue evidence="2">Leaf</tissue>
    </source>
</reference>
<proteinExistence type="predicted"/>